<dbReference type="EMBL" id="BKCJ011109484">
    <property type="protein sequence ID" value="GFC87278.1"/>
    <property type="molecule type" value="Genomic_DNA"/>
</dbReference>
<comment type="caution">
    <text evidence="2">The sequence shown here is derived from an EMBL/GenBank/DDBJ whole genome shotgun (WGS) entry which is preliminary data.</text>
</comment>
<feature type="compositionally biased region" description="Basic residues" evidence="1">
    <location>
        <begin position="117"/>
        <end position="132"/>
    </location>
</feature>
<feature type="region of interest" description="Disordered" evidence="1">
    <location>
        <begin position="21"/>
        <end position="67"/>
    </location>
</feature>
<gene>
    <name evidence="2" type="ORF">Tci_859248</name>
</gene>
<feature type="region of interest" description="Disordered" evidence="1">
    <location>
        <begin position="117"/>
        <end position="139"/>
    </location>
</feature>
<evidence type="ECO:0000313" key="2">
    <source>
        <dbReference type="EMBL" id="GFC87278.1"/>
    </source>
</evidence>
<dbReference type="AlphaFoldDB" id="A0A699RQR1"/>
<feature type="non-terminal residue" evidence="2">
    <location>
        <position position="1"/>
    </location>
</feature>
<protein>
    <submittedName>
        <fullName evidence="2">Uncharacterized protein</fullName>
    </submittedName>
</protein>
<name>A0A699RQR1_TANCI</name>
<organism evidence="2">
    <name type="scientific">Tanacetum cinerariifolium</name>
    <name type="common">Dalmatian daisy</name>
    <name type="synonym">Chrysanthemum cinerariifolium</name>
    <dbReference type="NCBI Taxonomy" id="118510"/>
    <lineage>
        <taxon>Eukaryota</taxon>
        <taxon>Viridiplantae</taxon>
        <taxon>Streptophyta</taxon>
        <taxon>Embryophyta</taxon>
        <taxon>Tracheophyta</taxon>
        <taxon>Spermatophyta</taxon>
        <taxon>Magnoliopsida</taxon>
        <taxon>eudicotyledons</taxon>
        <taxon>Gunneridae</taxon>
        <taxon>Pentapetalae</taxon>
        <taxon>asterids</taxon>
        <taxon>campanulids</taxon>
        <taxon>Asterales</taxon>
        <taxon>Asteraceae</taxon>
        <taxon>Asteroideae</taxon>
        <taxon>Anthemideae</taxon>
        <taxon>Anthemidinae</taxon>
        <taxon>Tanacetum</taxon>
    </lineage>
</organism>
<proteinExistence type="predicted"/>
<sequence>PQISKDELTLAQTLMEIKAAKPKAKGVTIQEPSEFQTTSPPQPSQPPHAKEKGKGIMVEPKKPLKKKDQIALNEEDRLQLNELMDICTKLSDRVLSLEQTKTIQAAKIKKLKKKVKKLKGKKKKKKKKKRIHGLGAQEDASKQGRIVKIDANEDLFLIDETTQDQERIKDQDLLRVHDLDGDEVLVELQLVRM</sequence>
<reference evidence="2" key="1">
    <citation type="journal article" date="2019" name="Sci. Rep.">
        <title>Draft genome of Tanacetum cinerariifolium, the natural source of mosquito coil.</title>
        <authorList>
            <person name="Yamashiro T."/>
            <person name="Shiraishi A."/>
            <person name="Satake H."/>
            <person name="Nakayama K."/>
        </authorList>
    </citation>
    <scope>NUCLEOTIDE SEQUENCE</scope>
</reference>
<evidence type="ECO:0000256" key="1">
    <source>
        <dbReference type="SAM" id="MobiDB-lite"/>
    </source>
</evidence>
<accession>A0A699RQR1</accession>
<feature type="compositionally biased region" description="Basic and acidic residues" evidence="1">
    <location>
        <begin position="48"/>
        <end position="67"/>
    </location>
</feature>